<dbReference type="OrthoDB" id="3430276at2"/>
<reference evidence="2 3" key="1">
    <citation type="submission" date="2017-06" db="EMBL/GenBank/DDBJ databases">
        <authorList>
            <person name="Kim H.J."/>
            <person name="Triplett B.A."/>
        </authorList>
    </citation>
    <scope>NUCLEOTIDE SEQUENCE [LARGE SCALE GENOMIC DNA]</scope>
    <source>
        <strain evidence="2 3">DSM 45207</strain>
    </source>
</reference>
<dbReference type="Proteomes" id="UP000198348">
    <property type="component" value="Unassembled WGS sequence"/>
</dbReference>
<proteinExistence type="predicted"/>
<dbReference type="InterPro" id="IPR007278">
    <property type="entry name" value="DUF397"/>
</dbReference>
<feature type="domain" description="DUF397" evidence="1">
    <location>
        <begin position="27"/>
        <end position="77"/>
    </location>
</feature>
<evidence type="ECO:0000259" key="1">
    <source>
        <dbReference type="Pfam" id="PF04149"/>
    </source>
</evidence>
<gene>
    <name evidence="2" type="ORF">SAMN06265360_11060</name>
</gene>
<keyword evidence="3" id="KW-1185">Reference proteome</keyword>
<organism evidence="2 3">
    <name type="scientific">Haloechinothrix alba</name>
    <dbReference type="NCBI Taxonomy" id="664784"/>
    <lineage>
        <taxon>Bacteria</taxon>
        <taxon>Bacillati</taxon>
        <taxon>Actinomycetota</taxon>
        <taxon>Actinomycetes</taxon>
        <taxon>Pseudonocardiales</taxon>
        <taxon>Pseudonocardiaceae</taxon>
        <taxon>Haloechinothrix</taxon>
    </lineage>
</organism>
<evidence type="ECO:0000313" key="3">
    <source>
        <dbReference type="Proteomes" id="UP000198348"/>
    </source>
</evidence>
<sequence>MSAPEHTGLTWRASSYSGGNGACVEVAWRTSSYSGGNGDCVEVAWHPATVAVRDSKDPAGGHLHAPAEAWRAFLTALN</sequence>
<accession>A0A238XB59</accession>
<evidence type="ECO:0000313" key="2">
    <source>
        <dbReference type="EMBL" id="SNR56305.1"/>
    </source>
</evidence>
<feature type="domain" description="DUF397" evidence="1">
    <location>
        <begin position="9"/>
        <end position="26"/>
    </location>
</feature>
<name>A0A238XB59_9PSEU</name>
<dbReference type="AlphaFoldDB" id="A0A238XB59"/>
<dbReference type="RefSeq" id="WP_089301490.1">
    <property type="nucleotide sequence ID" value="NZ_FZNW01000010.1"/>
</dbReference>
<dbReference type="EMBL" id="FZNW01000010">
    <property type="protein sequence ID" value="SNR56305.1"/>
    <property type="molecule type" value="Genomic_DNA"/>
</dbReference>
<protein>
    <recommendedName>
        <fullName evidence="1">DUF397 domain-containing protein</fullName>
    </recommendedName>
</protein>
<dbReference type="Pfam" id="PF04149">
    <property type="entry name" value="DUF397"/>
    <property type="match status" value="2"/>
</dbReference>